<dbReference type="Proteomes" id="UP000703269">
    <property type="component" value="Unassembled WGS sequence"/>
</dbReference>
<feature type="region of interest" description="Disordered" evidence="1">
    <location>
        <begin position="115"/>
        <end position="267"/>
    </location>
</feature>
<feature type="region of interest" description="Disordered" evidence="1">
    <location>
        <begin position="592"/>
        <end position="624"/>
    </location>
</feature>
<feature type="compositionally biased region" description="Polar residues" evidence="1">
    <location>
        <begin position="840"/>
        <end position="858"/>
    </location>
</feature>
<feature type="compositionally biased region" description="Acidic residues" evidence="1">
    <location>
        <begin position="332"/>
        <end position="341"/>
    </location>
</feature>
<protein>
    <recommendedName>
        <fullName evidence="2">Nitrogen regulatory protein areA GATA-like domain-containing protein</fullName>
    </recommendedName>
</protein>
<feature type="compositionally biased region" description="Polar residues" evidence="1">
    <location>
        <begin position="223"/>
        <end position="251"/>
    </location>
</feature>
<feature type="compositionally biased region" description="Polar residues" evidence="1">
    <location>
        <begin position="723"/>
        <end position="735"/>
    </location>
</feature>
<dbReference type="PANTHER" id="PTHR28051">
    <property type="entry name" value="PROTEIN MTL1-RELATED"/>
    <property type="match status" value="1"/>
</dbReference>
<dbReference type="InterPro" id="IPR013860">
    <property type="entry name" value="AreA_GATA"/>
</dbReference>
<dbReference type="OrthoDB" id="5563539at2759"/>
<feature type="compositionally biased region" description="Acidic residues" evidence="1">
    <location>
        <begin position="298"/>
        <end position="317"/>
    </location>
</feature>
<dbReference type="AlphaFoldDB" id="A0A9P3LKI0"/>
<accession>A0A9P3LKI0</accession>
<feature type="compositionally biased region" description="Basic and acidic residues" evidence="1">
    <location>
        <begin position="941"/>
        <end position="951"/>
    </location>
</feature>
<feature type="compositionally biased region" description="Basic and acidic residues" evidence="1">
    <location>
        <begin position="611"/>
        <end position="624"/>
    </location>
</feature>
<name>A0A9P3LKI0_9APHY</name>
<proteinExistence type="predicted"/>
<feature type="compositionally biased region" description="Low complexity" evidence="1">
    <location>
        <begin position="684"/>
        <end position="697"/>
    </location>
</feature>
<dbReference type="GO" id="GO:0005773">
    <property type="term" value="C:vacuole"/>
    <property type="evidence" value="ECO:0007669"/>
    <property type="project" value="GOC"/>
</dbReference>
<organism evidence="3 4">
    <name type="scientific">Phanerochaete sordida</name>
    <dbReference type="NCBI Taxonomy" id="48140"/>
    <lineage>
        <taxon>Eukaryota</taxon>
        <taxon>Fungi</taxon>
        <taxon>Dikarya</taxon>
        <taxon>Basidiomycota</taxon>
        <taxon>Agaricomycotina</taxon>
        <taxon>Agaricomycetes</taxon>
        <taxon>Polyporales</taxon>
        <taxon>Phanerochaetaceae</taxon>
        <taxon>Phanerochaete</taxon>
    </lineage>
</organism>
<dbReference type="PANTHER" id="PTHR28051:SF1">
    <property type="entry name" value="PROTEIN MTL1-RELATED"/>
    <property type="match status" value="1"/>
</dbReference>
<gene>
    <name evidence="3" type="ORF">PsYK624_147780</name>
</gene>
<dbReference type="Pfam" id="PF08550">
    <property type="entry name" value="GATA_AreA"/>
    <property type="match status" value="1"/>
</dbReference>
<comment type="caution">
    <text evidence="3">The sequence shown here is derived from an EMBL/GenBank/DDBJ whole genome shotgun (WGS) entry which is preliminary data.</text>
</comment>
<feature type="compositionally biased region" description="Polar residues" evidence="1">
    <location>
        <begin position="466"/>
        <end position="490"/>
    </location>
</feature>
<dbReference type="GO" id="GO:0042149">
    <property type="term" value="P:cellular response to glucose starvation"/>
    <property type="evidence" value="ECO:0007669"/>
    <property type="project" value="TreeGrafter"/>
</dbReference>
<reference evidence="3 4" key="1">
    <citation type="submission" date="2021-08" db="EMBL/GenBank/DDBJ databases">
        <title>Draft Genome Sequence of Phanerochaete sordida strain YK-624.</title>
        <authorList>
            <person name="Mori T."/>
            <person name="Dohra H."/>
            <person name="Suzuki T."/>
            <person name="Kawagishi H."/>
            <person name="Hirai H."/>
        </authorList>
    </citation>
    <scope>NUCLEOTIDE SEQUENCE [LARGE SCALE GENOMIC DNA]</scope>
    <source>
        <strain evidence="3 4">YK-624</strain>
    </source>
</reference>
<evidence type="ECO:0000313" key="4">
    <source>
        <dbReference type="Proteomes" id="UP000703269"/>
    </source>
</evidence>
<evidence type="ECO:0000259" key="2">
    <source>
        <dbReference type="Pfam" id="PF08550"/>
    </source>
</evidence>
<evidence type="ECO:0000313" key="3">
    <source>
        <dbReference type="EMBL" id="GJE98546.1"/>
    </source>
</evidence>
<feature type="domain" description="Nitrogen regulatory protein areA GATA-like" evidence="2">
    <location>
        <begin position="53"/>
        <end position="80"/>
    </location>
</feature>
<feature type="compositionally biased region" description="Low complexity" evidence="1">
    <location>
        <begin position="776"/>
        <end position="794"/>
    </location>
</feature>
<feature type="compositionally biased region" description="Low complexity" evidence="1">
    <location>
        <begin position="349"/>
        <end position="377"/>
    </location>
</feature>
<feature type="compositionally biased region" description="Polar residues" evidence="1">
    <location>
        <begin position="908"/>
        <end position="921"/>
    </location>
</feature>
<evidence type="ECO:0000256" key="1">
    <source>
        <dbReference type="SAM" id="MobiDB-lite"/>
    </source>
</evidence>
<feature type="compositionally biased region" description="Low complexity" evidence="1">
    <location>
        <begin position="808"/>
        <end position="834"/>
    </location>
</feature>
<dbReference type="EMBL" id="BPQB01000090">
    <property type="protein sequence ID" value="GJE98546.1"/>
    <property type="molecule type" value="Genomic_DNA"/>
</dbReference>
<feature type="region of interest" description="Disordered" evidence="1">
    <location>
        <begin position="459"/>
        <end position="490"/>
    </location>
</feature>
<feature type="region of interest" description="Disordered" evidence="1">
    <location>
        <begin position="283"/>
        <end position="397"/>
    </location>
</feature>
<dbReference type="GO" id="GO:0007039">
    <property type="term" value="P:protein catabolic process in the vacuole"/>
    <property type="evidence" value="ECO:0007669"/>
    <property type="project" value="TreeGrafter"/>
</dbReference>
<feature type="region of interest" description="Disordered" evidence="1">
    <location>
        <begin position="651"/>
        <end position="955"/>
    </location>
</feature>
<feature type="compositionally biased region" description="Basic and acidic residues" evidence="1">
    <location>
        <begin position="748"/>
        <end position="775"/>
    </location>
</feature>
<dbReference type="InterPro" id="IPR052292">
    <property type="entry name" value="Glucose_repression_reg"/>
</dbReference>
<sequence>MMPVPATLTSYLPVLLHSVTNQPVPDDSTYSIQAEGQVDYLSHEWREEDVWRSWRNMTRQKNAIANGMRLENASWRTWWKQRNKLKTISPETLNWLKDSDVTWLYGPLHVGSDWSKPATIDPPPSPNAHRKNSLDSRSGTPAGKKPILKRRSISQLLSLPESPFWNQDGSEDEDDDDAHHGDDEEELSRPPLLHTKSDTHISWRSRPFRKTSPPRIIAPAHSPTESYFPNPSTSGTNSSDASNTTGSSQDLSAASTSGAEGSGHGKKKHISFNTFVEQCIAIEKPKRGKGQHFYTDPVYDDGYDEESGTGEEEESDDPTTFYVEEAPTMVSDSDDEDEDDVLEMRSSRSRSSSASSRSAPSALRTTSPPSAGSSRRPPLNRQSSTDRDRMTIAPIAPTILKTTGVGNQLVAIGEDRLPPQKEVELVYVPPSNSIYSHPGTPNIGAEDVYHHRESYFSVGTERPPVQSRSADSSPVLGTSSLPHSTRQSSHGNLQQFFVHQPAYESPMHTDDIREDAYDYFGGSDFGEEYIVRRSHGSRLRRGSSDVRTDDAGVRGQVGYAQSGSPNIPSGRTIDRWASPMSSSPQIVVNEVAGAEEEREEMTTSSGSPQDTTHELPIPRRPDTRIEDDIPLAVSFIEHGSAIPVPVPKIATQSTSNASPEPGFLSPTEASVPTRGRSPGCSPVSGSTTTGSYSYSSDSRSESRGRSSTRNSSYSDRERSSSRGTNSPIGSISPTGSAVVIGAGYAAGRAKDARTGGRMFRREEERGRDRTGRRIGDSLSPPSIIGSPSRSISDDFPPYSPILDKADMTASTASVSGSSVSGSSTASVATEATVAPPRASGESSEPQGQGRSTSGSYKPSQIPIPSPIPEEEETRSRQPTPANSPVRAFSSPAHSSSPTHGAPLAATPSPKSRPSEPVTSPSEAKAMPSPPALPASSQSRIRSPERERREGQEGTLVGRAAEIVQSARGLLGAIWNAV</sequence>
<keyword evidence="4" id="KW-1185">Reference proteome</keyword>